<dbReference type="Pfam" id="PF01494">
    <property type="entry name" value="FAD_binding_3"/>
    <property type="match status" value="2"/>
</dbReference>
<comment type="caution">
    <text evidence="7">The sequence shown here is derived from an EMBL/GenBank/DDBJ whole genome shotgun (WGS) entry which is preliminary data.</text>
</comment>
<name>A0ABS2KF96_9GAMM</name>
<feature type="binding site" evidence="5">
    <location>
        <position position="53"/>
    </location>
    <ligand>
        <name>FAD</name>
        <dbReference type="ChEBI" id="CHEBI:57692"/>
    </ligand>
</feature>
<organism evidence="7 8">
    <name type="scientific">Dyella mobilis</name>
    <dbReference type="NCBI Taxonomy" id="1849582"/>
    <lineage>
        <taxon>Bacteria</taxon>
        <taxon>Pseudomonadati</taxon>
        <taxon>Pseudomonadota</taxon>
        <taxon>Gammaproteobacteria</taxon>
        <taxon>Lysobacterales</taxon>
        <taxon>Rhodanobacteraceae</taxon>
        <taxon>Dyella</taxon>
    </lineage>
</organism>
<dbReference type="InterPro" id="IPR036188">
    <property type="entry name" value="FAD/NAD-bd_sf"/>
</dbReference>
<dbReference type="InterPro" id="IPR043683">
    <property type="entry name" value="TetX_monooxygenase"/>
</dbReference>
<comment type="cofactor">
    <cofactor evidence="5">
        <name>FAD</name>
        <dbReference type="ChEBI" id="CHEBI:57692"/>
    </cofactor>
</comment>
<dbReference type="RefSeq" id="WP_204630664.1">
    <property type="nucleotide sequence ID" value="NZ_BSOC01000007.1"/>
</dbReference>
<protein>
    <recommendedName>
        <fullName evidence="5">Flavin-dependent monooxygenase</fullName>
    </recommendedName>
    <alternativeName>
        <fullName evidence="5">TetX monooxygenase</fullName>
        <shortName evidence="5">TetX</shortName>
        <ecNumber evidence="5">1.14.13.-</ecNumber>
    </alternativeName>
</protein>
<evidence type="ECO:0000313" key="8">
    <source>
        <dbReference type="Proteomes" id="UP001430193"/>
    </source>
</evidence>
<comment type="similarity">
    <text evidence="5">Belongs to the aromatic-ring hydroxylase family. TetX subfamily.</text>
</comment>
<dbReference type="SUPFAM" id="SSF51905">
    <property type="entry name" value="FAD/NAD(P)-binding domain"/>
    <property type="match status" value="1"/>
</dbReference>
<dbReference type="PANTHER" id="PTHR46972:SF1">
    <property type="entry name" value="FAD DEPENDENT OXIDOREDUCTASE DOMAIN-CONTAINING PROTEIN"/>
    <property type="match status" value="1"/>
</dbReference>
<keyword evidence="5" id="KW-0521">NADP</keyword>
<feature type="domain" description="FAD-binding" evidence="6">
    <location>
        <begin position="10"/>
        <end position="177"/>
    </location>
</feature>
<dbReference type="GO" id="GO:0004497">
    <property type="term" value="F:monooxygenase activity"/>
    <property type="evidence" value="ECO:0007669"/>
    <property type="project" value="UniProtKB-KW"/>
</dbReference>
<comment type="domain">
    <text evidence="5">Consists of an N-terminal FAD-binding domain with a Rossman fold and a C-terminal substrate-binding domain.</text>
</comment>
<keyword evidence="5" id="KW-0963">Cytoplasm</keyword>
<comment type="subcellular location">
    <subcellularLocation>
        <location evidence="5">Cytoplasm</location>
    </subcellularLocation>
</comment>
<dbReference type="InterPro" id="IPR002938">
    <property type="entry name" value="FAD-bd"/>
</dbReference>
<keyword evidence="8" id="KW-1185">Reference proteome</keyword>
<proteinExistence type="inferred from homology"/>
<feature type="binding site" evidence="5">
    <location>
        <position position="110"/>
    </location>
    <ligand>
        <name>FAD</name>
        <dbReference type="ChEBI" id="CHEBI:57692"/>
    </ligand>
</feature>
<feature type="binding site" evidence="5">
    <location>
        <position position="304"/>
    </location>
    <ligand>
        <name>FAD</name>
        <dbReference type="ChEBI" id="CHEBI:57692"/>
    </ligand>
</feature>
<dbReference type="PANTHER" id="PTHR46972">
    <property type="entry name" value="MONOOXYGENASE ASQM-RELATED"/>
    <property type="match status" value="1"/>
</dbReference>
<dbReference type="Proteomes" id="UP001430193">
    <property type="component" value="Unassembled WGS sequence"/>
</dbReference>
<dbReference type="HAMAP" id="MF_00845">
    <property type="entry name" value="TetX_monooxygenase"/>
    <property type="match status" value="1"/>
</dbReference>
<dbReference type="EC" id="1.14.13.-" evidence="5"/>
<evidence type="ECO:0000256" key="1">
    <source>
        <dbReference type="ARBA" id="ARBA00022630"/>
    </source>
</evidence>
<reference evidence="7" key="1">
    <citation type="submission" date="2020-10" db="EMBL/GenBank/DDBJ databases">
        <title>Phylogeny of dyella-like bacteria.</title>
        <authorList>
            <person name="Fu J."/>
        </authorList>
    </citation>
    <scope>NUCLEOTIDE SEQUENCE</scope>
    <source>
        <strain evidence="7">DHON07</strain>
    </source>
</reference>
<feature type="domain" description="FAD-binding" evidence="6">
    <location>
        <begin position="301"/>
        <end position="331"/>
    </location>
</feature>
<evidence type="ECO:0000256" key="3">
    <source>
        <dbReference type="ARBA" id="ARBA00023002"/>
    </source>
</evidence>
<evidence type="ECO:0000256" key="4">
    <source>
        <dbReference type="ARBA" id="ARBA00023033"/>
    </source>
</evidence>
<keyword evidence="5" id="KW-0547">Nucleotide-binding</keyword>
<dbReference type="PRINTS" id="PR00420">
    <property type="entry name" value="RNGMNOXGNASE"/>
</dbReference>
<evidence type="ECO:0000256" key="5">
    <source>
        <dbReference type="HAMAP-Rule" id="MF_00845"/>
    </source>
</evidence>
<evidence type="ECO:0000256" key="2">
    <source>
        <dbReference type="ARBA" id="ARBA00022827"/>
    </source>
</evidence>
<keyword evidence="4 5" id="KW-0503">Monooxygenase</keyword>
<feature type="binding site" evidence="5">
    <location>
        <position position="46"/>
    </location>
    <ligand>
        <name>NADPH</name>
        <dbReference type="ChEBI" id="CHEBI:57783"/>
    </ligand>
</feature>
<evidence type="ECO:0000259" key="6">
    <source>
        <dbReference type="Pfam" id="PF01494"/>
    </source>
</evidence>
<dbReference type="EMBL" id="JADIKF010000036">
    <property type="protein sequence ID" value="MBM7129053.1"/>
    <property type="molecule type" value="Genomic_DNA"/>
</dbReference>
<evidence type="ECO:0000313" key="7">
    <source>
        <dbReference type="EMBL" id="MBM7129053.1"/>
    </source>
</evidence>
<accession>A0ABS2KF96</accession>
<comment type="function">
    <text evidence="5">An FAD-requiring monooxygenase active on some tetracycline antibiotic derivatives, which leads to their inactivation. Hydroxylates carbon 11a of tetracycline and some analogs.</text>
</comment>
<sequence>MTTPALAKARIAIIGGGPGGLTCARILQRRGLNATVYERDLTAEIRDQGGSLDLHEDNGQIALREAGLLEEFFRLARPEGQQMRKLNSLGHVLDDELPEEGNLFKPEIDRGQLRDLLLASLRPETVQWGKSLAYIEGPSYGPRWLRFEDGSSAEVDLVIGADGAFSKVRSAVSEVVPYYSGVTFLEAWFHDIDQRHGELAALIGQGTAFAADGERCLVAQRSSASRMRAYVVRRLPLNWMEDAGLFITDTNAIRAYLLDEFRDWSPRMKRLITDNDGPYVSRPLFVLPVPHKWEHVPTATLLGDAAHLMPPLGVGVNLAMLDASDLACALSTSNTISEAVSCYEDLMLPRSIEIARMLEGAAEHLLRAHVSNADAQ</sequence>
<keyword evidence="1 5" id="KW-0285">Flavoprotein</keyword>
<keyword evidence="3 5" id="KW-0560">Oxidoreductase</keyword>
<gene>
    <name evidence="7" type="ORF">ISS99_05925</name>
</gene>
<keyword evidence="2 5" id="KW-0274">FAD</keyword>
<comment type="catalytic activity">
    <reaction evidence="5">
        <text>a tetracycline + NADPH + O2 + H(+) = an 11a-hydroxytetracycline + NADP(+) + H2O</text>
        <dbReference type="Rhea" id="RHEA:61444"/>
        <dbReference type="ChEBI" id="CHEBI:15377"/>
        <dbReference type="ChEBI" id="CHEBI:15378"/>
        <dbReference type="ChEBI" id="CHEBI:15379"/>
        <dbReference type="ChEBI" id="CHEBI:57783"/>
        <dbReference type="ChEBI" id="CHEBI:58349"/>
        <dbReference type="ChEBI" id="CHEBI:144644"/>
        <dbReference type="ChEBI" id="CHEBI:144645"/>
    </reaction>
</comment>
<dbReference type="Gene3D" id="3.50.50.60">
    <property type="entry name" value="FAD/NAD(P)-binding domain"/>
    <property type="match status" value="1"/>
</dbReference>
<comment type="subunit">
    <text evidence="5">Monomer.</text>
</comment>